<evidence type="ECO:0000256" key="2">
    <source>
        <dbReference type="SAM" id="Phobius"/>
    </source>
</evidence>
<feature type="transmembrane region" description="Helical" evidence="2">
    <location>
        <begin position="2475"/>
        <end position="2496"/>
    </location>
</feature>
<dbReference type="Proteomes" id="UP000236319">
    <property type="component" value="Unassembled WGS sequence"/>
</dbReference>
<feature type="compositionally biased region" description="Polar residues" evidence="1">
    <location>
        <begin position="1154"/>
        <end position="1165"/>
    </location>
</feature>
<feature type="region of interest" description="Disordered" evidence="1">
    <location>
        <begin position="1744"/>
        <end position="1818"/>
    </location>
</feature>
<feature type="compositionally biased region" description="Polar residues" evidence="1">
    <location>
        <begin position="799"/>
        <end position="813"/>
    </location>
</feature>
<dbReference type="VEuPathDB" id="PiroplasmaDB:BOVATA_008100"/>
<feature type="compositionally biased region" description="Basic and acidic residues" evidence="1">
    <location>
        <begin position="901"/>
        <end position="945"/>
    </location>
</feature>
<feature type="compositionally biased region" description="Low complexity" evidence="1">
    <location>
        <begin position="715"/>
        <end position="746"/>
    </location>
</feature>
<feature type="compositionally biased region" description="Low complexity" evidence="1">
    <location>
        <begin position="429"/>
        <end position="438"/>
    </location>
</feature>
<reference evidence="3 4" key="1">
    <citation type="journal article" date="2017" name="BMC Genomics">
        <title>Whole-genome assembly of Babesia ovata and comparative genomics between closely related pathogens.</title>
        <authorList>
            <person name="Yamagishi J."/>
            <person name="Asada M."/>
            <person name="Hakimi H."/>
            <person name="Tanaka T.Q."/>
            <person name="Sugimoto C."/>
            <person name="Kawazu S."/>
        </authorList>
    </citation>
    <scope>NUCLEOTIDE SEQUENCE [LARGE SCALE GENOMIC DNA]</scope>
    <source>
        <strain evidence="3 4">Miyake</strain>
    </source>
</reference>
<feature type="compositionally biased region" description="Acidic residues" evidence="1">
    <location>
        <begin position="543"/>
        <end position="562"/>
    </location>
</feature>
<feature type="compositionally biased region" description="Basic and acidic residues" evidence="1">
    <location>
        <begin position="606"/>
        <end position="616"/>
    </location>
</feature>
<feature type="compositionally biased region" description="Polar residues" evidence="1">
    <location>
        <begin position="1576"/>
        <end position="1588"/>
    </location>
</feature>
<feature type="compositionally biased region" description="Low complexity" evidence="1">
    <location>
        <begin position="1619"/>
        <end position="1628"/>
    </location>
</feature>
<feature type="compositionally biased region" description="Low complexity" evidence="1">
    <location>
        <begin position="1330"/>
        <end position="1348"/>
    </location>
</feature>
<proteinExistence type="predicted"/>
<keyword evidence="4" id="KW-1185">Reference proteome</keyword>
<feature type="compositionally biased region" description="Polar residues" evidence="1">
    <location>
        <begin position="1198"/>
        <end position="1217"/>
    </location>
</feature>
<protein>
    <submittedName>
        <fullName evidence="3">Ribosome binding protein</fullName>
    </submittedName>
</protein>
<feature type="compositionally biased region" description="Low complexity" evidence="1">
    <location>
        <begin position="1554"/>
        <end position="1566"/>
    </location>
</feature>
<feature type="compositionally biased region" description="Low complexity" evidence="1">
    <location>
        <begin position="1066"/>
        <end position="1078"/>
    </location>
</feature>
<feature type="compositionally biased region" description="Low complexity" evidence="1">
    <location>
        <begin position="679"/>
        <end position="691"/>
    </location>
</feature>
<feature type="compositionally biased region" description="Gly residues" evidence="1">
    <location>
        <begin position="457"/>
        <end position="470"/>
    </location>
</feature>
<dbReference type="GeneID" id="39873087"/>
<feature type="compositionally biased region" description="Basic and acidic residues" evidence="1">
    <location>
        <begin position="1445"/>
        <end position="1460"/>
    </location>
</feature>
<keyword evidence="2" id="KW-0812">Transmembrane</keyword>
<feature type="compositionally biased region" description="Polar residues" evidence="1">
    <location>
        <begin position="1744"/>
        <end position="1767"/>
    </location>
</feature>
<feature type="compositionally biased region" description="Gly residues" evidence="1">
    <location>
        <begin position="770"/>
        <end position="782"/>
    </location>
</feature>
<comment type="caution">
    <text evidence="3">The sequence shown here is derived from an EMBL/GenBank/DDBJ whole genome shotgun (WGS) entry which is preliminary data.</text>
</comment>
<feature type="compositionally biased region" description="Polar residues" evidence="1">
    <location>
        <begin position="1484"/>
        <end position="1493"/>
    </location>
</feature>
<dbReference type="RefSeq" id="XP_028865560.1">
    <property type="nucleotide sequence ID" value="XM_029009727.1"/>
</dbReference>
<feature type="compositionally biased region" description="Basic and acidic residues" evidence="1">
    <location>
        <begin position="1398"/>
        <end position="1408"/>
    </location>
</feature>
<feature type="compositionally biased region" description="Acidic residues" evidence="1">
    <location>
        <begin position="416"/>
        <end position="426"/>
    </location>
</feature>
<feature type="compositionally biased region" description="Pro residues" evidence="1">
    <location>
        <begin position="747"/>
        <end position="761"/>
    </location>
</feature>
<feature type="compositionally biased region" description="Polar residues" evidence="1">
    <location>
        <begin position="1527"/>
        <end position="1538"/>
    </location>
</feature>
<evidence type="ECO:0000313" key="4">
    <source>
        <dbReference type="Proteomes" id="UP000236319"/>
    </source>
</evidence>
<gene>
    <name evidence="3" type="ORF">BOVATA_008100</name>
</gene>
<feature type="region of interest" description="Disordered" evidence="1">
    <location>
        <begin position="606"/>
        <end position="871"/>
    </location>
</feature>
<dbReference type="EMBL" id="BDSA01000001">
    <property type="protein sequence ID" value="GBE59317.1"/>
    <property type="molecule type" value="Genomic_DNA"/>
</dbReference>
<evidence type="ECO:0000256" key="1">
    <source>
        <dbReference type="SAM" id="MobiDB-lite"/>
    </source>
</evidence>
<keyword evidence="2" id="KW-1133">Transmembrane helix</keyword>
<feature type="region of interest" description="Disordered" evidence="1">
    <location>
        <begin position="901"/>
        <end position="1710"/>
    </location>
</feature>
<feature type="compositionally biased region" description="Polar residues" evidence="1">
    <location>
        <begin position="964"/>
        <end position="974"/>
    </location>
</feature>
<name>A0A2H6K8J2_9APIC</name>
<accession>A0A2H6K8J2</accession>
<sequence>MADKRASFKTLKECFQFLEWLSKHSTMQSQVAKELAALLKSFYHNADQKQIIPALSRFLGHVSTFYKKLCKSAGGVYHGSKGPKDLTEALLDCIPKFLTAMYHLWYKVDKWFDAVGGGKWKYNIPGVDGWRWWVLSYGDWGGGLQKYLTSSDSTKYGVMPGGFDVKDLKEGWNYSSHEGYYYAEYMAEDIKKILRKYHDMHNFFRDVFVTSVIAPTGLDPVNTANAVGLVGVFCEIVNAERETVNGGQLIQKLNEDLKKQPEYRGRLIDWAQLRDHCSKLKKTLIDNLFARKGFNHTGRSPEIKNLNQTEFAKKTAQWFRSDLLKVRHKLRQSKRLNYASSEVPLNFFATTFLFPHGFIFGKGRYGTLGDDRDALKKDWPDIIRELEKDGTGLKRLVRILKGETSQTQGPGGSSVADEDESEDDDSDKSSVAPSGPGSEPAPMPPPVPSRPSSSGTPGAGGHAGRGQGRGRGFRGRRRGGRGRGGGGGRYTIVRGVKMVRKAGKGPGRSSEPQPSPGSGSPGDSQTSASPGEPVIDTKQNTDNPDDEVDLDLEELEEDEETQEFYGPEPLPPKEVVPEKKVPVVPPKKPEVPPAKVLEVPKEVVPERKVAVPKKPEVPPAKTDSARPVATKTEATKPVATKVEATKTEATKPVVPKSEGTPNQGKKSEGAQNQGKKAEGSSSQNNGQSEGSPPTPKVVKAVHTQSPGAPGGQGQPGPKSPVSTVSSPPTVRTVQQTVQSQQNTNITPPVPPPPPAAPPSTPAAPSSAGQPGVGGQGSAGGDALGSQPTLSQGKGPAQPPSASGSDTGQTSVQGTEKVGSGGAEQDATQLTSQPSDHNASSGVTTSADPVSGGGDQDDKKKKPCADGYTIMSLGIPSGRFCVLTADLKRHDEINKKWYDKMKHAQEAADARKKQEEEEKKQKEAEERRRQEKAEERKRQKSFEAQHRLISNIPSSYHPSHFPTDPRTSGAASQPGASGVDSPDHDSGKKTGASLNTAHAPGKGLPGPDPSSTSVHSASGDPGGSGTIGVSPSEPPDAALRKDTTISLQPSAALELRGNRLHQGPTHPSAAPLSPGLPAAHDVKDQVSRSVDSSNQLSDSSAGRAQHPGVGVTSPDSRLSDDTTHYAVLSMTEKLPPSESGPNTAKVSPGGKETNSDSAITTPTDSASAEDVGGSTGGGGTSSDDNSENGDHKDEAQPGVQRSTTNTGGTDNASSTPQLPASVDDLSRAGLKNSLAHDVRHPPIILTASGPDASVSAKRPTAKDALPDDSVADGGEGATEGEPDSNSQDSHSTGEKRDFSSNILRSPGLVLSPSDPLLTFGSGRRQIPGSTSPGKSGSASNPGAPPSAEGTQVSTIPKPDSPSSSASGISRGNVDGDSLREPTSPHGKDPAKGAATPSDTENKDSHSPTRKDHHGRVTSGDTIWERGRPLTHGKATDPTMWRILNMEQDRDQAGGSDEKGVKDSLLPIPAAPPPNVVRPSDVAANARNSNSQNVNVRDPMEVTSHRRTHGPFSTALSPSSLRPTGPSGKPNNHNSDQQGGVKNGPQAGRSISVARSRSTSVGSHSSHPSGDHGMGNRTLPSTTRQSTRAQQFGRIGSRPDDSVLQSSEEEDEVSPGPSPPRSLSSPAGGSVLSGKTGAQGPDSHGSDSTGLQPISPPKVLQTHSSDDSSTGHLSSGSKGPVSGVKPAAHRPSNTAHQIDRDNHTGQGLDKSVWDILAPTHDYDKVSGGDGEATGGKVPGVISHIRQQQPQTADLVSQGVNGDQGSSMLPSQLPPGSGALPSGKVRRPTPVSPSDSTHLPMSSVLGPGSVTSVVNKSGGDPGLVGHPVADQMHEQGQFRILNNKGDVTKQWQNARNNISTLSTGTSAAGARGLPQSTFPQVFASYGIPTGYRIKLQKTGLKPPKYTMKAMPSTHIPDITAGHIPNPNRNSRMPPPPIGIRVRDLNSRDSILDSDITRQHQFPAVENMPVPIPGITYSPPPHPSMDRGGNLKDPTTWGNSRYYEYIIDVNEDMCNNPWNYVDESDTLSALPPPPNTDHLPPPTTVRGMLYWLLGLVELGYIVRIKEHVKVIVEDINKDASGSSPPSSTLDLTREAHTLDASHVSQALIETCLYAANVIYEIKHYNDYNALTSLKFDSQYSQLYYSSDSGCLVCQLKDYVYACHHQLTLLKSQCSRNESEGGWQECQYGHKVHDSPLQDFLTDAPTSKFETHPFDPYNLCLKSHVKMGFGDKELPEKSQPGSTLYGILSPICGVEDPLLKLSSYLNCITKRTPRTTGELVSFFHNFGNSLHDKSSRWSMLGISLAKQHDNCPEWDHLAAAKLQAIEDARGSAPSSSNHQDQDHANTLSALIGCGIDNSKCPRLMKPITYGAYALYSPIFVHDYLGWTVYLADRLWESLLRLHYDLKILQCHDSKSKSLHQCEKALLLLYSHGFTPPDGTLQSSLNCSKIIAKLKELVAGKPIATLMTCMDNFLYKIRKPFLYTLFTVWSIAMLFFAHTMLYRLDVLASHLIDVKALLAGSRRMLSLYRDIDYFDDDAVAQLIVSQ</sequence>
<feature type="compositionally biased region" description="Basic residues" evidence="1">
    <location>
        <begin position="471"/>
        <end position="481"/>
    </location>
</feature>
<feature type="compositionally biased region" description="Pro residues" evidence="1">
    <location>
        <begin position="439"/>
        <end position="449"/>
    </location>
</feature>
<feature type="region of interest" description="Disordered" evidence="1">
    <location>
        <begin position="401"/>
        <end position="592"/>
    </location>
</feature>
<feature type="compositionally biased region" description="Low complexity" evidence="1">
    <location>
        <begin position="1665"/>
        <end position="1684"/>
    </location>
</feature>
<evidence type="ECO:0000313" key="3">
    <source>
        <dbReference type="EMBL" id="GBE59317.1"/>
    </source>
</evidence>
<organism evidence="3 4">
    <name type="scientific">Babesia ovata</name>
    <dbReference type="NCBI Taxonomy" id="189622"/>
    <lineage>
        <taxon>Eukaryota</taxon>
        <taxon>Sar</taxon>
        <taxon>Alveolata</taxon>
        <taxon>Apicomplexa</taxon>
        <taxon>Aconoidasida</taxon>
        <taxon>Piroplasmida</taxon>
        <taxon>Babesiidae</taxon>
        <taxon>Babesia</taxon>
    </lineage>
</organism>
<feature type="compositionally biased region" description="Low complexity" evidence="1">
    <location>
        <begin position="507"/>
        <end position="522"/>
    </location>
</feature>
<feature type="compositionally biased region" description="Polar residues" evidence="1">
    <location>
        <begin position="659"/>
        <end position="674"/>
    </location>
</feature>
<feature type="compositionally biased region" description="Low complexity" evidence="1">
    <location>
        <begin position="1086"/>
        <end position="1099"/>
    </location>
</feature>
<feature type="compositionally biased region" description="Low complexity" evidence="1">
    <location>
        <begin position="1359"/>
        <end position="1368"/>
    </location>
</feature>
<feature type="compositionally biased region" description="Polar residues" evidence="1">
    <location>
        <begin position="825"/>
        <end position="847"/>
    </location>
</feature>
<keyword evidence="2" id="KW-0472">Membrane</keyword>